<evidence type="ECO:0000256" key="5">
    <source>
        <dbReference type="ARBA" id="ARBA00023124"/>
    </source>
</evidence>
<dbReference type="EC" id="3.4.-.-" evidence="8"/>
<sequence>MVAAGELQVTGPSGASFQVQHSRRGGLTTLARLTSCTVITTDATDAAGRIHDRMPLTITAANREAWLDPDHTDPASLRALLPTSSGTELTVTAISTGVDSVHNDRADLLTGVDDPLPA</sequence>
<comment type="similarity">
    <text evidence="1 8">Belongs to the SOS response-associated peptidase family.</text>
</comment>
<feature type="compositionally biased region" description="Polar residues" evidence="9">
    <location>
        <begin position="10"/>
        <end position="20"/>
    </location>
</feature>
<evidence type="ECO:0000256" key="9">
    <source>
        <dbReference type="SAM" id="MobiDB-lite"/>
    </source>
</evidence>
<evidence type="ECO:0000256" key="4">
    <source>
        <dbReference type="ARBA" id="ARBA00022801"/>
    </source>
</evidence>
<evidence type="ECO:0000256" key="6">
    <source>
        <dbReference type="ARBA" id="ARBA00023125"/>
    </source>
</evidence>
<dbReference type="EMBL" id="BAABIS010000001">
    <property type="protein sequence ID" value="GAA4830652.1"/>
    <property type="molecule type" value="Genomic_DNA"/>
</dbReference>
<organism evidence="10 11">
    <name type="scientific">Kitasatospora terrestris</name>
    <dbReference type="NCBI Taxonomy" id="258051"/>
    <lineage>
        <taxon>Bacteria</taxon>
        <taxon>Bacillati</taxon>
        <taxon>Actinomycetota</taxon>
        <taxon>Actinomycetes</taxon>
        <taxon>Kitasatosporales</taxon>
        <taxon>Streptomycetaceae</taxon>
        <taxon>Kitasatospora</taxon>
    </lineage>
</organism>
<evidence type="ECO:0000256" key="2">
    <source>
        <dbReference type="ARBA" id="ARBA00022670"/>
    </source>
</evidence>
<evidence type="ECO:0000313" key="10">
    <source>
        <dbReference type="EMBL" id="GAA4830652.1"/>
    </source>
</evidence>
<keyword evidence="6" id="KW-0238">DNA-binding</keyword>
<evidence type="ECO:0000313" key="11">
    <source>
        <dbReference type="Proteomes" id="UP001501752"/>
    </source>
</evidence>
<keyword evidence="3" id="KW-0227">DNA damage</keyword>
<dbReference type="SUPFAM" id="SSF143081">
    <property type="entry name" value="BB1717-like"/>
    <property type="match status" value="1"/>
</dbReference>
<keyword evidence="7" id="KW-0456">Lyase</keyword>
<evidence type="ECO:0000256" key="8">
    <source>
        <dbReference type="RuleBase" id="RU364100"/>
    </source>
</evidence>
<keyword evidence="5" id="KW-0190">Covalent protein-DNA linkage</keyword>
<dbReference type="PANTHER" id="PTHR13604:SF0">
    <property type="entry name" value="ABASIC SITE PROCESSING PROTEIN HMCES"/>
    <property type="match status" value="1"/>
</dbReference>
<keyword evidence="11" id="KW-1185">Reference proteome</keyword>
<keyword evidence="2 8" id="KW-0645">Protease</keyword>
<proteinExistence type="inferred from homology"/>
<dbReference type="Gene3D" id="3.90.1680.10">
    <property type="entry name" value="SOS response associated peptidase-like"/>
    <property type="match status" value="1"/>
</dbReference>
<evidence type="ECO:0000256" key="3">
    <source>
        <dbReference type="ARBA" id="ARBA00022763"/>
    </source>
</evidence>
<feature type="region of interest" description="Disordered" evidence="9">
    <location>
        <begin position="1"/>
        <end position="22"/>
    </location>
</feature>
<accession>A0ABP9D6Q3</accession>
<name>A0ABP9D6Q3_9ACTN</name>
<gene>
    <name evidence="10" type="ORF">GCM10023235_00840</name>
</gene>
<dbReference type="PANTHER" id="PTHR13604">
    <property type="entry name" value="DC12-RELATED"/>
    <property type="match status" value="1"/>
</dbReference>
<evidence type="ECO:0000256" key="7">
    <source>
        <dbReference type="ARBA" id="ARBA00023239"/>
    </source>
</evidence>
<keyword evidence="4 8" id="KW-0378">Hydrolase</keyword>
<dbReference type="Pfam" id="PF02586">
    <property type="entry name" value="SRAP"/>
    <property type="match status" value="1"/>
</dbReference>
<dbReference type="InterPro" id="IPR003738">
    <property type="entry name" value="SRAP"/>
</dbReference>
<dbReference type="InterPro" id="IPR036590">
    <property type="entry name" value="SRAP-like"/>
</dbReference>
<dbReference type="Proteomes" id="UP001501752">
    <property type="component" value="Unassembled WGS sequence"/>
</dbReference>
<comment type="caution">
    <text evidence="10">The sequence shown here is derived from an EMBL/GenBank/DDBJ whole genome shotgun (WGS) entry which is preliminary data.</text>
</comment>
<evidence type="ECO:0000256" key="1">
    <source>
        <dbReference type="ARBA" id="ARBA00008136"/>
    </source>
</evidence>
<protein>
    <recommendedName>
        <fullName evidence="8">Abasic site processing protein</fullName>
        <ecNumber evidence="8">3.4.-.-</ecNumber>
    </recommendedName>
</protein>
<reference evidence="11" key="1">
    <citation type="journal article" date="2019" name="Int. J. Syst. Evol. Microbiol.">
        <title>The Global Catalogue of Microorganisms (GCM) 10K type strain sequencing project: providing services to taxonomists for standard genome sequencing and annotation.</title>
        <authorList>
            <consortium name="The Broad Institute Genomics Platform"/>
            <consortium name="The Broad Institute Genome Sequencing Center for Infectious Disease"/>
            <person name="Wu L."/>
            <person name="Ma J."/>
        </authorList>
    </citation>
    <scope>NUCLEOTIDE SEQUENCE [LARGE SCALE GENOMIC DNA]</scope>
    <source>
        <strain evidence="11">JCM 13006</strain>
    </source>
</reference>